<protein>
    <submittedName>
        <fullName evidence="2">Uncharacterized protein</fullName>
    </submittedName>
</protein>
<dbReference type="Ensembl" id="ENSPFOT00000027933.1">
    <property type="protein sequence ID" value="ENSPFOP00000026672.1"/>
    <property type="gene ID" value="ENSPFOG00000021965.1"/>
</dbReference>
<dbReference type="Proteomes" id="UP000028760">
    <property type="component" value="Unassembled WGS sequence"/>
</dbReference>
<sequence>MDLVSWSLNAIDTGKQGKGELSYPDGTFFAEYTMDSTWKWETGCLTMLSVEDVEDVYMIGFMITGFLLKGVGGYLGHWKFWKIPAAVLATSRLPGMVDGICRAINTQTEMTRELSHRLGAILEQDRGRAADLELRMDMTITDKSRASVRVHGLTH</sequence>
<reference evidence="2" key="3">
    <citation type="submission" date="2025-09" db="UniProtKB">
        <authorList>
            <consortium name="Ensembl"/>
        </authorList>
    </citation>
    <scope>IDENTIFICATION</scope>
</reference>
<feature type="transmembrane region" description="Helical" evidence="1">
    <location>
        <begin position="56"/>
        <end position="75"/>
    </location>
</feature>
<keyword evidence="1" id="KW-1133">Transmembrane helix</keyword>
<dbReference type="GeneTree" id="ENSGT01010000230222"/>
<organism evidence="2 3">
    <name type="scientific">Poecilia formosa</name>
    <name type="common">Amazon molly</name>
    <name type="synonym">Limia formosa</name>
    <dbReference type="NCBI Taxonomy" id="48698"/>
    <lineage>
        <taxon>Eukaryota</taxon>
        <taxon>Metazoa</taxon>
        <taxon>Chordata</taxon>
        <taxon>Craniata</taxon>
        <taxon>Vertebrata</taxon>
        <taxon>Euteleostomi</taxon>
        <taxon>Actinopterygii</taxon>
        <taxon>Neopterygii</taxon>
        <taxon>Teleostei</taxon>
        <taxon>Neoteleostei</taxon>
        <taxon>Acanthomorphata</taxon>
        <taxon>Ovalentaria</taxon>
        <taxon>Atherinomorphae</taxon>
        <taxon>Cyprinodontiformes</taxon>
        <taxon>Poeciliidae</taxon>
        <taxon>Poeciliinae</taxon>
        <taxon>Poecilia</taxon>
    </lineage>
</organism>
<name>A0A096M5I1_POEFO</name>
<proteinExistence type="predicted"/>
<evidence type="ECO:0000313" key="3">
    <source>
        <dbReference type="Proteomes" id="UP000028760"/>
    </source>
</evidence>
<dbReference type="EMBL" id="AYCK01014516">
    <property type="status" value="NOT_ANNOTATED_CDS"/>
    <property type="molecule type" value="Genomic_DNA"/>
</dbReference>
<keyword evidence="1" id="KW-0812">Transmembrane</keyword>
<accession>A0A096M5I1</accession>
<evidence type="ECO:0000256" key="1">
    <source>
        <dbReference type="SAM" id="Phobius"/>
    </source>
</evidence>
<reference evidence="2" key="2">
    <citation type="submission" date="2025-08" db="UniProtKB">
        <authorList>
            <consortium name="Ensembl"/>
        </authorList>
    </citation>
    <scope>IDENTIFICATION</scope>
</reference>
<dbReference type="AlphaFoldDB" id="A0A096M5I1"/>
<keyword evidence="3" id="KW-1185">Reference proteome</keyword>
<keyword evidence="1" id="KW-0472">Membrane</keyword>
<reference evidence="3" key="1">
    <citation type="submission" date="2013-10" db="EMBL/GenBank/DDBJ databases">
        <authorList>
            <person name="Schartl M."/>
            <person name="Warren W."/>
        </authorList>
    </citation>
    <scope>NUCLEOTIDE SEQUENCE [LARGE SCALE GENOMIC DNA]</scope>
    <source>
        <strain evidence="3">female</strain>
    </source>
</reference>
<evidence type="ECO:0000313" key="2">
    <source>
        <dbReference type="Ensembl" id="ENSPFOP00000026672.1"/>
    </source>
</evidence>